<evidence type="ECO:0000313" key="10">
    <source>
        <dbReference type="Proteomes" id="UP001604335"/>
    </source>
</evidence>
<evidence type="ECO:0000256" key="6">
    <source>
        <dbReference type="ARBA" id="ARBA00022691"/>
    </source>
</evidence>
<reference evidence="10" key="1">
    <citation type="journal article" date="2024" name="Algal Res.">
        <title>Biochemical, toxicological and genomic investigation of a high-biomass producing Limnothrix strain isolated from Italian shallow drinking water reservoir.</title>
        <authorList>
            <person name="Simonazzi M."/>
            <person name="Shishido T.K."/>
            <person name="Delbaje E."/>
            <person name="Wahlsten M."/>
            <person name="Fewer D.P."/>
            <person name="Sivonen K."/>
            <person name="Pezzolesi L."/>
            <person name="Pistocchi R."/>
        </authorList>
    </citation>
    <scope>NUCLEOTIDE SEQUENCE [LARGE SCALE GENOMIC DNA]</scope>
    <source>
        <strain evidence="10">LRLZ20PSL1</strain>
    </source>
</reference>
<dbReference type="PANTHER" id="PTHR45790">
    <property type="entry name" value="SIROHEME SYNTHASE-RELATED"/>
    <property type="match status" value="1"/>
</dbReference>
<evidence type="ECO:0000313" key="9">
    <source>
        <dbReference type="EMBL" id="MFG3818003.1"/>
    </source>
</evidence>
<dbReference type="GO" id="GO:0046026">
    <property type="term" value="F:precorrin-4 C11-methyltransferase activity"/>
    <property type="evidence" value="ECO:0007669"/>
    <property type="project" value="UniProtKB-EC"/>
</dbReference>
<dbReference type="SUPFAM" id="SSF53790">
    <property type="entry name" value="Tetrapyrrole methylase"/>
    <property type="match status" value="1"/>
</dbReference>
<evidence type="ECO:0000256" key="4">
    <source>
        <dbReference type="ARBA" id="ARBA00022603"/>
    </source>
</evidence>
<dbReference type="InterPro" id="IPR014777">
    <property type="entry name" value="4pyrrole_Mease_sub1"/>
</dbReference>
<dbReference type="InterPro" id="IPR000878">
    <property type="entry name" value="4pyrrol_Mease"/>
</dbReference>
<dbReference type="InterPro" id="IPR006362">
    <property type="entry name" value="Cbl_synth_CobM/CibF"/>
</dbReference>
<dbReference type="Pfam" id="PF00590">
    <property type="entry name" value="TP_methylase"/>
    <property type="match status" value="1"/>
</dbReference>
<dbReference type="EMBL" id="JAZAQF010000059">
    <property type="protein sequence ID" value="MFG3818003.1"/>
    <property type="molecule type" value="Genomic_DNA"/>
</dbReference>
<dbReference type="PANTHER" id="PTHR45790:SF4">
    <property type="entry name" value="COBALT-PRECORRIN-4 C(11)-METHYLTRANSFERASE"/>
    <property type="match status" value="1"/>
</dbReference>
<proteinExistence type="inferred from homology"/>
<protein>
    <submittedName>
        <fullName evidence="9">Precorrin-4 C(11)-methyltransferase</fullName>
        <ecNumber evidence="9">2.1.1.133</ecNumber>
    </submittedName>
</protein>
<keyword evidence="3" id="KW-0169">Cobalamin biosynthesis</keyword>
<keyword evidence="5 7" id="KW-0808">Transferase</keyword>
<organism evidence="9 10">
    <name type="scientific">Limnothrix redekei LRLZ20PSL1</name>
    <dbReference type="NCBI Taxonomy" id="3112953"/>
    <lineage>
        <taxon>Bacteria</taxon>
        <taxon>Bacillati</taxon>
        <taxon>Cyanobacteriota</taxon>
        <taxon>Cyanophyceae</taxon>
        <taxon>Pseudanabaenales</taxon>
        <taxon>Pseudanabaenaceae</taxon>
        <taxon>Limnothrix</taxon>
    </lineage>
</organism>
<accession>A0ABW7CAW1</accession>
<dbReference type="Gene3D" id="3.30.950.10">
    <property type="entry name" value="Methyltransferase, Cobalt-precorrin-4 Transmethylase, Domain 2"/>
    <property type="match status" value="1"/>
</dbReference>
<evidence type="ECO:0000256" key="7">
    <source>
        <dbReference type="RuleBase" id="RU003960"/>
    </source>
</evidence>
<sequence length="269" mass="29320">MTPLPESALDRPATVRIVGAGPGDPDLISVRGQKLLAAADTVFFAGSLVPEAMLSHCRPEVEVIDTRSLVLEDWLPTLIDRARAGKQVVRLQDGDPSLYGALHEVVAQLLEQEIPFEVVPGISAFQAAAARLAVELTVPNLVQSIILTRARGETQVPDAEDLASLAAHKASLCLYLSAHHAQRAQDQLAAHYPPEMTIAVCYRIGWEDERVVLCRLDELASITHQEKLTRTVLYVISPALDAMTTATTARSRLYSGDHRHIFRPKASQA</sequence>
<dbReference type="EC" id="2.1.1.133" evidence="9"/>
<comment type="pathway">
    <text evidence="1">Cofactor biosynthesis; adenosylcobalamin biosynthesis.</text>
</comment>
<evidence type="ECO:0000256" key="5">
    <source>
        <dbReference type="ARBA" id="ARBA00022679"/>
    </source>
</evidence>
<dbReference type="Proteomes" id="UP001604335">
    <property type="component" value="Unassembled WGS sequence"/>
</dbReference>
<dbReference type="NCBIfam" id="TIGR01465">
    <property type="entry name" value="cobM_cbiF"/>
    <property type="match status" value="1"/>
</dbReference>
<evidence type="ECO:0000256" key="3">
    <source>
        <dbReference type="ARBA" id="ARBA00022573"/>
    </source>
</evidence>
<dbReference type="CDD" id="cd11641">
    <property type="entry name" value="Precorrin-4_C11-MT"/>
    <property type="match status" value="1"/>
</dbReference>
<comment type="similarity">
    <text evidence="2 7">Belongs to the precorrin methyltransferase family.</text>
</comment>
<keyword evidence="6" id="KW-0949">S-adenosyl-L-methionine</keyword>
<gene>
    <name evidence="9" type="primary">cobM</name>
    <name evidence="9" type="ORF">VPK24_10180</name>
</gene>
<keyword evidence="4 7" id="KW-0489">Methyltransferase</keyword>
<evidence type="ECO:0000256" key="2">
    <source>
        <dbReference type="ARBA" id="ARBA00005879"/>
    </source>
</evidence>
<dbReference type="InterPro" id="IPR003043">
    <property type="entry name" value="Uropor_MeTrfase_CS"/>
</dbReference>
<dbReference type="GO" id="GO:0032259">
    <property type="term" value="P:methylation"/>
    <property type="evidence" value="ECO:0007669"/>
    <property type="project" value="UniProtKB-KW"/>
</dbReference>
<dbReference type="Gene3D" id="3.40.1010.10">
    <property type="entry name" value="Cobalt-precorrin-4 Transmethylase, Domain 1"/>
    <property type="match status" value="1"/>
</dbReference>
<keyword evidence="10" id="KW-1185">Reference proteome</keyword>
<comment type="caution">
    <text evidence="9">The sequence shown here is derived from an EMBL/GenBank/DDBJ whole genome shotgun (WGS) entry which is preliminary data.</text>
</comment>
<feature type="domain" description="Tetrapyrrole methylase" evidence="8">
    <location>
        <begin position="15"/>
        <end position="220"/>
    </location>
</feature>
<dbReference type="PROSITE" id="PS00840">
    <property type="entry name" value="SUMT_2"/>
    <property type="match status" value="1"/>
</dbReference>
<dbReference type="InterPro" id="IPR014776">
    <property type="entry name" value="4pyrrole_Mease_sub2"/>
</dbReference>
<name>A0ABW7CAW1_9CYAN</name>
<evidence type="ECO:0000256" key="1">
    <source>
        <dbReference type="ARBA" id="ARBA00004953"/>
    </source>
</evidence>
<dbReference type="RefSeq" id="WP_190353688.1">
    <property type="nucleotide sequence ID" value="NZ_JAZAQF010000059.1"/>
</dbReference>
<dbReference type="InterPro" id="IPR035996">
    <property type="entry name" value="4pyrrol_Methylase_sf"/>
</dbReference>
<dbReference type="InterPro" id="IPR050161">
    <property type="entry name" value="Siro_Cobalamin_biosynth"/>
</dbReference>
<evidence type="ECO:0000259" key="8">
    <source>
        <dbReference type="Pfam" id="PF00590"/>
    </source>
</evidence>